<dbReference type="Gene3D" id="3.90.550.10">
    <property type="entry name" value="Spore Coat Polysaccharide Biosynthesis Protein SpsA, Chain A"/>
    <property type="match status" value="1"/>
</dbReference>
<dbReference type="SUPFAM" id="SSF53448">
    <property type="entry name" value="Nucleotide-diphospho-sugar transferases"/>
    <property type="match status" value="1"/>
</dbReference>
<organism evidence="3 4">
    <name type="scientific">Bacillus salipaludis</name>
    <dbReference type="NCBI Taxonomy" id="2547811"/>
    <lineage>
        <taxon>Bacteria</taxon>
        <taxon>Bacillati</taxon>
        <taxon>Bacillota</taxon>
        <taxon>Bacilli</taxon>
        <taxon>Bacillales</taxon>
        <taxon>Bacillaceae</taxon>
        <taxon>Bacillus</taxon>
    </lineage>
</organism>
<keyword evidence="3" id="KW-0808">Transferase</keyword>
<name>A0A4R5VU69_9BACI</name>
<dbReference type="CDD" id="cd00761">
    <property type="entry name" value="Glyco_tranf_GTA_type"/>
    <property type="match status" value="1"/>
</dbReference>
<dbReference type="AlphaFoldDB" id="A0A4R5VU69"/>
<dbReference type="InterPro" id="IPR001173">
    <property type="entry name" value="Glyco_trans_2-like"/>
</dbReference>
<dbReference type="EMBL" id="SMYO01000004">
    <property type="protein sequence ID" value="TDK62173.1"/>
    <property type="molecule type" value="Genomic_DNA"/>
</dbReference>
<evidence type="ECO:0000313" key="4">
    <source>
        <dbReference type="Proteomes" id="UP000295132"/>
    </source>
</evidence>
<dbReference type="InterPro" id="IPR029044">
    <property type="entry name" value="Nucleotide-diphossugar_trans"/>
</dbReference>
<dbReference type="Proteomes" id="UP000295132">
    <property type="component" value="Unassembled WGS sequence"/>
</dbReference>
<dbReference type="PANTHER" id="PTHR22916:SF3">
    <property type="entry name" value="UDP-GLCNAC:BETAGAL BETA-1,3-N-ACETYLGLUCOSAMINYLTRANSFERASE-LIKE PROTEIN 1"/>
    <property type="match status" value="1"/>
</dbReference>
<protein>
    <submittedName>
        <fullName evidence="3">Glycosyltransferase family 2 protein</fullName>
    </submittedName>
</protein>
<dbReference type="Pfam" id="PF00535">
    <property type="entry name" value="Glycos_transf_2"/>
    <property type="match status" value="1"/>
</dbReference>
<evidence type="ECO:0000313" key="3">
    <source>
        <dbReference type="EMBL" id="TDK62173.1"/>
    </source>
</evidence>
<dbReference type="GO" id="GO:0016758">
    <property type="term" value="F:hexosyltransferase activity"/>
    <property type="evidence" value="ECO:0007669"/>
    <property type="project" value="UniProtKB-ARBA"/>
</dbReference>
<comment type="similarity">
    <text evidence="1">Belongs to the glycosyltransferase 2 family.</text>
</comment>
<sequence length="389" mass="46283">MNQPYISVILPIYNVEQYIREAFETLLNQTIGFEHLEIIMVNDCSTDGTIKILNEYAHKYTNVKIINLPVNSGAPGTPRNEGMKEVNGKYTIFLDPDDLLPVDAYEKLYKVAEKWDSDFVMGTMESFKDSDPKRKTWFHMTFRDYLMKKSYYNVSIKEVPFFLQVKTAVYLKLVKSNFIKKHGLRFVEGMKNGEDKYYDMQLFTLAKKFSYIPETIYLYRTRDDENNLSMTQQDMESTILNDCKAAEIVKPLLSDKQYEVFQINALRSLFWKLIDPAFNALPYDKRRYLLERISKVVSSYNEELIQKYFKLELPIVSLLSKGYIDLAMEYTQMHISRKFWYVQGNNLLKQYKRQTAFLNSKSWRITRPLRILNEKRRKFKKQFKMKFSQ</sequence>
<evidence type="ECO:0000259" key="2">
    <source>
        <dbReference type="Pfam" id="PF00535"/>
    </source>
</evidence>
<reference evidence="3 4" key="1">
    <citation type="submission" date="2019-03" db="EMBL/GenBank/DDBJ databases">
        <title>Bacillus niacini sp. nov. a Nicotinate-Metabolizing Mesophile Isolated from Soil.</title>
        <authorList>
            <person name="Zhang G."/>
        </authorList>
    </citation>
    <scope>NUCLEOTIDE SEQUENCE [LARGE SCALE GENOMIC DNA]</scope>
    <source>
        <strain evidence="3 4">WN066</strain>
    </source>
</reference>
<dbReference type="RefSeq" id="WP_133333903.1">
    <property type="nucleotide sequence ID" value="NZ_SMYO01000004.1"/>
</dbReference>
<comment type="caution">
    <text evidence="3">The sequence shown here is derived from an EMBL/GenBank/DDBJ whole genome shotgun (WGS) entry which is preliminary data.</text>
</comment>
<accession>A0A4R5VU69</accession>
<proteinExistence type="inferred from homology"/>
<dbReference type="PANTHER" id="PTHR22916">
    <property type="entry name" value="GLYCOSYLTRANSFERASE"/>
    <property type="match status" value="1"/>
</dbReference>
<feature type="domain" description="Glycosyltransferase 2-like" evidence="2">
    <location>
        <begin position="7"/>
        <end position="163"/>
    </location>
</feature>
<evidence type="ECO:0000256" key="1">
    <source>
        <dbReference type="ARBA" id="ARBA00006739"/>
    </source>
</evidence>
<gene>
    <name evidence="3" type="ORF">E2K98_08905</name>
</gene>